<organism evidence="3 4">
    <name type="scientific">Rhodotorula diobovata</name>
    <dbReference type="NCBI Taxonomy" id="5288"/>
    <lineage>
        <taxon>Eukaryota</taxon>
        <taxon>Fungi</taxon>
        <taxon>Dikarya</taxon>
        <taxon>Basidiomycota</taxon>
        <taxon>Pucciniomycotina</taxon>
        <taxon>Microbotryomycetes</taxon>
        <taxon>Sporidiobolales</taxon>
        <taxon>Sporidiobolaceae</taxon>
        <taxon>Rhodotorula</taxon>
    </lineage>
</organism>
<name>A0A5C5FZD2_9BASI</name>
<reference evidence="3 4" key="1">
    <citation type="submission" date="2019-03" db="EMBL/GenBank/DDBJ databases">
        <title>Rhodosporidium diobovatum UCD-FST 08-225 genome sequencing, assembly, and annotation.</title>
        <authorList>
            <person name="Fakankun I.U."/>
            <person name="Fristensky B."/>
            <person name="Levin D.B."/>
        </authorList>
    </citation>
    <scope>NUCLEOTIDE SEQUENCE [LARGE SCALE GENOMIC DNA]</scope>
    <source>
        <strain evidence="3 4">UCD-FST 08-225</strain>
    </source>
</reference>
<keyword evidence="1" id="KW-0472">Membrane</keyword>
<dbReference type="InterPro" id="IPR045339">
    <property type="entry name" value="DUF6534"/>
</dbReference>
<protein>
    <recommendedName>
        <fullName evidence="2">DUF6534 domain-containing protein</fullName>
    </recommendedName>
</protein>
<feature type="transmembrane region" description="Helical" evidence="1">
    <location>
        <begin position="37"/>
        <end position="58"/>
    </location>
</feature>
<dbReference type="Pfam" id="PF20152">
    <property type="entry name" value="DUF6534"/>
    <property type="match status" value="1"/>
</dbReference>
<dbReference type="Proteomes" id="UP000311382">
    <property type="component" value="Unassembled WGS sequence"/>
</dbReference>
<dbReference type="PANTHER" id="PTHR40465:SF1">
    <property type="entry name" value="DUF6534 DOMAIN-CONTAINING PROTEIN"/>
    <property type="match status" value="1"/>
</dbReference>
<keyword evidence="4" id="KW-1185">Reference proteome</keyword>
<dbReference type="PANTHER" id="PTHR40465">
    <property type="entry name" value="CHROMOSOME 1, WHOLE GENOME SHOTGUN SEQUENCE"/>
    <property type="match status" value="1"/>
</dbReference>
<dbReference type="EMBL" id="SOZI01000028">
    <property type="protein sequence ID" value="TNY22237.1"/>
    <property type="molecule type" value="Genomic_DNA"/>
</dbReference>
<feature type="transmembrane region" description="Helical" evidence="1">
    <location>
        <begin position="184"/>
        <end position="206"/>
    </location>
</feature>
<dbReference type="STRING" id="5288.A0A5C5FZD2"/>
<feature type="transmembrane region" description="Helical" evidence="1">
    <location>
        <begin position="227"/>
        <end position="250"/>
    </location>
</feature>
<feature type="domain" description="DUF6534" evidence="2">
    <location>
        <begin position="190"/>
        <end position="282"/>
    </location>
</feature>
<keyword evidence="1" id="KW-1133">Transmembrane helix</keyword>
<proteinExistence type="predicted"/>
<dbReference type="AlphaFoldDB" id="A0A5C5FZD2"/>
<feature type="transmembrane region" description="Helical" evidence="1">
    <location>
        <begin position="111"/>
        <end position="131"/>
    </location>
</feature>
<evidence type="ECO:0000256" key="1">
    <source>
        <dbReference type="SAM" id="Phobius"/>
    </source>
</evidence>
<feature type="transmembrane region" description="Helical" evidence="1">
    <location>
        <begin position="70"/>
        <end position="91"/>
    </location>
</feature>
<comment type="caution">
    <text evidence="3">The sequence shown here is derived from an EMBL/GenBank/DDBJ whole genome shotgun (WGS) entry which is preliminary data.</text>
</comment>
<accession>A0A5C5FZD2</accession>
<evidence type="ECO:0000259" key="2">
    <source>
        <dbReference type="Pfam" id="PF20152"/>
    </source>
</evidence>
<dbReference type="OrthoDB" id="2535105at2759"/>
<evidence type="ECO:0000313" key="4">
    <source>
        <dbReference type="Proteomes" id="UP000311382"/>
    </source>
</evidence>
<gene>
    <name evidence="3" type="ORF">DMC30DRAFT_415241</name>
</gene>
<keyword evidence="1" id="KW-0812">Transmembrane</keyword>
<feature type="transmembrane region" description="Helical" evidence="1">
    <location>
        <begin position="143"/>
        <end position="164"/>
    </location>
</feature>
<evidence type="ECO:0000313" key="3">
    <source>
        <dbReference type="EMBL" id="TNY22237.1"/>
    </source>
</evidence>
<sequence length="369" mass="40355">MSTITEPNVAGSAAAAAAAQLAALSTAVDDVVTPVVVATFIACLLYGVLLYMAATYFMRFGSSDRLVFKVLVGFLTLSALGDTINDCAWAWLTTVTALLDPSVLGRVPVEFVVYACFTGPNVFLAQGFFTWRVWIISERRNWWLPSFMLLLELAAFALALYLAYWGTTVTLLTEFARINNVMYAWLSVSLHCDLLITFGTVYYLLIRPRRIAGNTPVSSLSSPIGRLVVKTFQTNAASLAVQVLVLVVIVTKGTTLWYTVPGFLESKVYVISVIATLNARKSLSPNSSGDSYAHHSRFAASNKHRAGPSFDHNAQLSVPVHAHISEDAQIDEDRSTKELPFGSLETAYAVRFDRASMNDENDVEVGRKA</sequence>